<evidence type="ECO:0008006" key="2">
    <source>
        <dbReference type="Google" id="ProtNLM"/>
    </source>
</evidence>
<dbReference type="PANTHER" id="PTHR21166">
    <property type="entry name" value="CELL DIVISION CONTROL PROTEIN 24 OB DOMAIN-CONTAINING PROTEIN-RELATED"/>
    <property type="match status" value="1"/>
</dbReference>
<dbReference type="GO" id="GO:0003697">
    <property type="term" value="F:single-stranded DNA binding"/>
    <property type="evidence" value="ECO:0007669"/>
    <property type="project" value="TreeGrafter"/>
</dbReference>
<dbReference type="PANTHER" id="PTHR21166:SF2">
    <property type="entry name" value="CELL DIVISION CONTROL PROTEIN 24 OB DOMAIN-CONTAINING PROTEIN-RELATED"/>
    <property type="match status" value="1"/>
</dbReference>
<protein>
    <recommendedName>
        <fullName evidence="2">Meiosis-specific with OB domain-containing protein</fullName>
    </recommendedName>
</protein>
<proteinExistence type="predicted"/>
<evidence type="ECO:0000313" key="1">
    <source>
        <dbReference type="EMBL" id="MBY25460.1"/>
    </source>
</evidence>
<reference evidence="1" key="1">
    <citation type="submission" date="2018-04" db="EMBL/GenBank/DDBJ databases">
        <title>Transcriptome of Schizaphis graminum biotype I.</title>
        <authorList>
            <person name="Scully E.D."/>
            <person name="Geib S.M."/>
            <person name="Palmer N.A."/>
            <person name="Koch K."/>
            <person name="Bradshaw J."/>
            <person name="Heng-Moss T."/>
            <person name="Sarath G."/>
        </authorList>
    </citation>
    <scope>NUCLEOTIDE SEQUENCE</scope>
</reference>
<gene>
    <name evidence="1" type="ORF">g.113937</name>
</gene>
<sequence length="219" mass="24630">MTAVVSNKTIITEDPITEEANDLKIYANSYSTGLFTKININIPNLSTITETMTCKRILVKSNEISSQFTAIVYAIVSKFNIDGLSPLVLTKCNLCGMNVESSYLMCLNPECSSNYEMEIGSYELESIINIRLSITDSTGTLENCLLHHQAATKILKEVNYFQNMSLNQRTELKWKYLFTNCMIKLVVTEAHPNEKLTILVVDIENEGPISKFISCVPIY</sequence>
<dbReference type="InterPro" id="IPR052469">
    <property type="entry name" value="MEIOB"/>
</dbReference>
<organism evidence="1">
    <name type="scientific">Schizaphis graminum</name>
    <name type="common">Green bug aphid</name>
    <dbReference type="NCBI Taxonomy" id="13262"/>
    <lineage>
        <taxon>Eukaryota</taxon>
        <taxon>Metazoa</taxon>
        <taxon>Ecdysozoa</taxon>
        <taxon>Arthropoda</taxon>
        <taxon>Hexapoda</taxon>
        <taxon>Insecta</taxon>
        <taxon>Pterygota</taxon>
        <taxon>Neoptera</taxon>
        <taxon>Paraneoptera</taxon>
        <taxon>Hemiptera</taxon>
        <taxon>Sternorrhyncha</taxon>
        <taxon>Aphidomorpha</taxon>
        <taxon>Aphidoidea</taxon>
        <taxon>Aphididae</taxon>
        <taxon>Aphidini</taxon>
        <taxon>Schizaphis</taxon>
    </lineage>
</organism>
<dbReference type="AlphaFoldDB" id="A0A2S2P7Q8"/>
<dbReference type="EMBL" id="GGMR01012841">
    <property type="protein sequence ID" value="MBY25460.1"/>
    <property type="molecule type" value="Transcribed_RNA"/>
</dbReference>
<name>A0A2S2P7Q8_SCHGA</name>
<dbReference type="GO" id="GO:0000712">
    <property type="term" value="P:resolution of meiotic recombination intermediates"/>
    <property type="evidence" value="ECO:0007669"/>
    <property type="project" value="TreeGrafter"/>
</dbReference>
<accession>A0A2S2P7Q8</accession>
<dbReference type="GO" id="GO:0008310">
    <property type="term" value="F:single-stranded DNA 3'-5' DNA exonuclease activity"/>
    <property type="evidence" value="ECO:0007669"/>
    <property type="project" value="TreeGrafter"/>
</dbReference>